<evidence type="ECO:0000313" key="8">
    <source>
        <dbReference type="EMBL" id="MSU06145.1"/>
    </source>
</evidence>
<dbReference type="AlphaFoldDB" id="A0A7X2PD17"/>
<dbReference type="InterPro" id="IPR013320">
    <property type="entry name" value="ConA-like_dom_sf"/>
</dbReference>
<protein>
    <submittedName>
        <fullName evidence="8">Glycoside hydrolase family 43 protein</fullName>
    </submittedName>
</protein>
<keyword evidence="2 6" id="KW-0378">Hydrolase</keyword>
<evidence type="ECO:0000256" key="2">
    <source>
        <dbReference type="ARBA" id="ARBA00022801"/>
    </source>
</evidence>
<organism evidence="8 9">
    <name type="scientific">Bullifex porci</name>
    <dbReference type="NCBI Taxonomy" id="2606638"/>
    <lineage>
        <taxon>Bacteria</taxon>
        <taxon>Pseudomonadati</taxon>
        <taxon>Spirochaetota</taxon>
        <taxon>Spirochaetia</taxon>
        <taxon>Spirochaetales</taxon>
        <taxon>Spirochaetaceae</taxon>
        <taxon>Bullifex</taxon>
    </lineage>
</organism>
<keyword evidence="9" id="KW-1185">Reference proteome</keyword>
<dbReference type="PANTHER" id="PTHR42812:SF12">
    <property type="entry name" value="BETA-XYLOSIDASE-RELATED"/>
    <property type="match status" value="1"/>
</dbReference>
<proteinExistence type="inferred from homology"/>
<evidence type="ECO:0000313" key="9">
    <source>
        <dbReference type="Proteomes" id="UP000460549"/>
    </source>
</evidence>
<name>A0A7X2PD17_9SPIO</name>
<keyword evidence="3 6" id="KW-0326">Glycosidase</keyword>
<comment type="similarity">
    <text evidence="1 6">Belongs to the glycosyl hydrolase 43 family.</text>
</comment>
<feature type="site" description="Important for catalytic activity, responsible for pKa modulation of the active site Glu and correct orientation of both the proton donor and substrate" evidence="5">
    <location>
        <position position="128"/>
    </location>
</feature>
<feature type="active site" description="Proton donor" evidence="4">
    <location>
        <position position="186"/>
    </location>
</feature>
<evidence type="ECO:0000256" key="1">
    <source>
        <dbReference type="ARBA" id="ARBA00009865"/>
    </source>
</evidence>
<reference evidence="8 9" key="1">
    <citation type="submission" date="2019-08" db="EMBL/GenBank/DDBJ databases">
        <title>In-depth cultivation of the pig gut microbiome towards novel bacterial diversity and tailored functional studies.</title>
        <authorList>
            <person name="Wylensek D."/>
            <person name="Hitch T.C.A."/>
            <person name="Clavel T."/>
        </authorList>
    </citation>
    <scope>NUCLEOTIDE SEQUENCE [LARGE SCALE GENOMIC DNA]</scope>
    <source>
        <strain evidence="8 9">NM-380-WT-3C1</strain>
    </source>
</reference>
<dbReference type="Proteomes" id="UP000460549">
    <property type="component" value="Unassembled WGS sequence"/>
</dbReference>
<dbReference type="Gene3D" id="2.115.10.20">
    <property type="entry name" value="Glycosyl hydrolase domain, family 43"/>
    <property type="match status" value="1"/>
</dbReference>
<sequence>MEKALNPILRGFNPDPSIIRVGDDYYIATSTFEWWPGVKLSHSRDLVNWSDYGYILTDPNKLDLRGVGTTQGIWAPCLTYDKGIFYLCYTVVKAYYVNMYDTENYIVTSTSIDGPWSDPVSIDSFGFDPSLFHDDDGRKYLISMVTDHRVPKKYQGRLLIEELDSKTFQTIGEPKEIYASHEIFLEGPHILKKDGWYYLFAADTGTGEGHGESVLRSKNVFGPYEMHKPSYIKRSEGEAWSILTSRQNPEYPLQKSGHGCVVQTPAGEWYMVHITARPSDRRNPNGEKRVLNHPRFPNERRYPLGRETAIVHLIWGEDGWPRVDGGVLPPLEVPICVEKENKGVYKADFSNLDPSWQSLRIPMTEHYMKYMPELKALRMYGRSGLSSFFSQTLIARRIEEMSFNAELTLTFEPECFKNLAGLAVMYDTDNYLYLHITHDEDVGKCITLLKGENRSYEYLTPYIPIEDNKPIKLFVSSKNFYLSFAYSVGDGEVIKIKEDVDGSFMSDEACFDGWFTGSMIAICCQDLTARGRHCDVFSFSYENLKNDYMYQKKPLLRS</sequence>
<dbReference type="Pfam" id="PF04616">
    <property type="entry name" value="Glyco_hydro_43"/>
    <property type="match status" value="1"/>
</dbReference>
<dbReference type="InterPro" id="IPR041542">
    <property type="entry name" value="GH43_C2"/>
</dbReference>
<dbReference type="InterPro" id="IPR051795">
    <property type="entry name" value="Glycosyl_Hydrlase_43"/>
</dbReference>
<dbReference type="EMBL" id="VUNN01000007">
    <property type="protein sequence ID" value="MSU06145.1"/>
    <property type="molecule type" value="Genomic_DNA"/>
</dbReference>
<dbReference type="GO" id="GO:0004553">
    <property type="term" value="F:hydrolase activity, hydrolyzing O-glycosyl compounds"/>
    <property type="evidence" value="ECO:0007669"/>
    <property type="project" value="InterPro"/>
</dbReference>
<evidence type="ECO:0000259" key="7">
    <source>
        <dbReference type="Pfam" id="PF17851"/>
    </source>
</evidence>
<evidence type="ECO:0000256" key="3">
    <source>
        <dbReference type="ARBA" id="ARBA00023295"/>
    </source>
</evidence>
<evidence type="ECO:0000256" key="4">
    <source>
        <dbReference type="PIRSR" id="PIRSR606710-1"/>
    </source>
</evidence>
<accession>A0A7X2PD17</accession>
<dbReference type="Gene3D" id="2.60.120.200">
    <property type="match status" value="1"/>
</dbReference>
<dbReference type="InterPro" id="IPR006710">
    <property type="entry name" value="Glyco_hydro_43"/>
</dbReference>
<dbReference type="RefSeq" id="WP_154425120.1">
    <property type="nucleotide sequence ID" value="NZ_VUNN01000007.1"/>
</dbReference>
<evidence type="ECO:0000256" key="5">
    <source>
        <dbReference type="PIRSR" id="PIRSR606710-2"/>
    </source>
</evidence>
<comment type="caution">
    <text evidence="8">The sequence shown here is derived from an EMBL/GenBank/DDBJ whole genome shotgun (WGS) entry which is preliminary data.</text>
</comment>
<dbReference type="PANTHER" id="PTHR42812">
    <property type="entry name" value="BETA-XYLOSIDASE"/>
    <property type="match status" value="1"/>
</dbReference>
<dbReference type="Pfam" id="PF17851">
    <property type="entry name" value="GH43_C2"/>
    <property type="match status" value="1"/>
</dbReference>
<gene>
    <name evidence="8" type="ORF">FYJ80_05060</name>
</gene>
<dbReference type="GO" id="GO:0005975">
    <property type="term" value="P:carbohydrate metabolic process"/>
    <property type="evidence" value="ECO:0007669"/>
    <property type="project" value="InterPro"/>
</dbReference>
<dbReference type="InterPro" id="IPR023296">
    <property type="entry name" value="Glyco_hydro_beta-prop_sf"/>
</dbReference>
<dbReference type="SUPFAM" id="SSF75005">
    <property type="entry name" value="Arabinanase/levansucrase/invertase"/>
    <property type="match status" value="1"/>
</dbReference>
<evidence type="ECO:0000256" key="6">
    <source>
        <dbReference type="RuleBase" id="RU361187"/>
    </source>
</evidence>
<feature type="active site" description="Proton acceptor" evidence="4">
    <location>
        <position position="15"/>
    </location>
</feature>
<feature type="domain" description="Beta-xylosidase C-terminal Concanavalin A-like" evidence="7">
    <location>
        <begin position="349"/>
        <end position="542"/>
    </location>
</feature>
<dbReference type="SUPFAM" id="SSF49899">
    <property type="entry name" value="Concanavalin A-like lectins/glucanases"/>
    <property type="match status" value="1"/>
</dbReference>